<evidence type="ECO:0000313" key="4">
    <source>
        <dbReference type="EMBL" id="VDI83205.1"/>
    </source>
</evidence>
<dbReference type="EMBL" id="UYJE01010440">
    <property type="protein sequence ID" value="VDI83205.1"/>
    <property type="molecule type" value="Genomic_DNA"/>
</dbReference>
<feature type="domain" description="Mab-21-like HhH/H2TH-like" evidence="3">
    <location>
        <begin position="248"/>
        <end position="336"/>
    </location>
</feature>
<gene>
    <name evidence="4" type="ORF">MGAL_10B068504</name>
</gene>
<accession>A0A8B6HSC7</accession>
<dbReference type="OrthoDB" id="6101167at2759"/>
<evidence type="ECO:0008006" key="6">
    <source>
        <dbReference type="Google" id="ProtNLM"/>
    </source>
</evidence>
<dbReference type="Proteomes" id="UP000596742">
    <property type="component" value="Unassembled WGS sequence"/>
</dbReference>
<dbReference type="PANTHER" id="PTHR10656:SF69">
    <property type="entry name" value="MAB-21-LIKE HHH_H2TH-LIKE DOMAIN-CONTAINING PROTEIN"/>
    <property type="match status" value="1"/>
</dbReference>
<name>A0A8B6HSC7_MYTGA</name>
<evidence type="ECO:0000259" key="2">
    <source>
        <dbReference type="Pfam" id="PF03281"/>
    </source>
</evidence>
<dbReference type="InterPro" id="IPR046906">
    <property type="entry name" value="Mab-21_HhH/H2TH-like"/>
</dbReference>
<dbReference type="Pfam" id="PF03281">
    <property type="entry name" value="Mab-21"/>
    <property type="match status" value="1"/>
</dbReference>
<dbReference type="PANTHER" id="PTHR10656">
    <property type="entry name" value="CELL FATE DETERMINING PROTEIN MAB21-RELATED"/>
    <property type="match status" value="1"/>
</dbReference>
<protein>
    <recommendedName>
        <fullName evidence="6">Mab-21-like HhH/H2TH-like domain-containing protein</fullName>
    </recommendedName>
</protein>
<feature type="domain" description="Mab-21-like nucleotidyltransferase" evidence="2">
    <location>
        <begin position="170"/>
        <end position="237"/>
    </location>
</feature>
<dbReference type="SMART" id="SM01265">
    <property type="entry name" value="Mab-21"/>
    <property type="match status" value="1"/>
</dbReference>
<dbReference type="Pfam" id="PF20266">
    <property type="entry name" value="Mab-21_C"/>
    <property type="match status" value="1"/>
</dbReference>
<comment type="caution">
    <text evidence="4">The sequence shown here is derived from an EMBL/GenBank/DDBJ whole genome shotgun (WGS) entry which is preliminary data.</text>
</comment>
<evidence type="ECO:0000256" key="1">
    <source>
        <dbReference type="ARBA" id="ARBA00008307"/>
    </source>
</evidence>
<evidence type="ECO:0000313" key="5">
    <source>
        <dbReference type="Proteomes" id="UP000596742"/>
    </source>
</evidence>
<proteinExistence type="inferred from homology"/>
<keyword evidence="5" id="KW-1185">Reference proteome</keyword>
<dbReference type="InterPro" id="IPR024810">
    <property type="entry name" value="MAB21L/cGLR"/>
</dbReference>
<sequence>MARISKEKSESLNFYKYISQRIGSEEVLRIRRLTFVISDIGQNETIVTSGSKGEGLNFHSSDLDIMFIDPCSKVYESETEVVMKGGRLSFIMNNDETQPCFTQLCLVTHPQNQTLVKVSDGVLNMLEKNHLGYMLSKEQYKQFMLLKRYQGKWSANIHGPCITDGDDNNDFAWCLKCDKWIALAKPWISRPRKTWPPPELISKIISSGVLFVPIGCEGSINENIEWRISFSVAEKILVFSFSHSQLLCYAMLKILLKEKVEKHEDLKGLLCSYFLKTLVFWRSEETDSYSWRPDDIIPRFRSCIQRLLYCVRYAILSHYFIPDNNLFFLRFNNNEKKLTTILKNAYIPGVHCFAYSDSLHDNQTITYSLISHYQRFIESVSTFSTIRFYGRVDRFARLLYEFLHHSKTNLSKGLFALQLSAAFMLVPEKTRYQNCAGNKYQYLMYKHDLSHLMIGLHSDAVSRLLMLASFFYVHRKCFAALTVITYTLKKCTDEKIDLSNEKIRLNHFQQYAVKLMKKEKLHTIMKSLTIQVFRFHLNSSVVPQEIQADVSSTPTLFDSLPFAHFLSFLCYYHLHDVTSCRQSLQRLEQAQWTLSNCGTTVYHPQSLNTVIMCGIGHQLISGTDIARHAFEEADKLDMYNVTSAASRLSSLI</sequence>
<organism evidence="4 5">
    <name type="scientific">Mytilus galloprovincialis</name>
    <name type="common">Mediterranean mussel</name>
    <dbReference type="NCBI Taxonomy" id="29158"/>
    <lineage>
        <taxon>Eukaryota</taxon>
        <taxon>Metazoa</taxon>
        <taxon>Spiralia</taxon>
        <taxon>Lophotrochozoa</taxon>
        <taxon>Mollusca</taxon>
        <taxon>Bivalvia</taxon>
        <taxon>Autobranchia</taxon>
        <taxon>Pteriomorphia</taxon>
        <taxon>Mytilida</taxon>
        <taxon>Mytiloidea</taxon>
        <taxon>Mytilidae</taxon>
        <taxon>Mytilinae</taxon>
        <taxon>Mytilus</taxon>
    </lineage>
</organism>
<reference evidence="4" key="1">
    <citation type="submission" date="2018-11" db="EMBL/GenBank/DDBJ databases">
        <authorList>
            <person name="Alioto T."/>
            <person name="Alioto T."/>
        </authorList>
    </citation>
    <scope>NUCLEOTIDE SEQUENCE</scope>
</reference>
<comment type="similarity">
    <text evidence="1">Belongs to the mab-21 family.</text>
</comment>
<dbReference type="AlphaFoldDB" id="A0A8B6HSC7"/>
<dbReference type="InterPro" id="IPR046903">
    <property type="entry name" value="Mab-21-like_nuc_Trfase"/>
</dbReference>
<dbReference type="Gene3D" id="1.10.1410.40">
    <property type="match status" value="1"/>
</dbReference>
<evidence type="ECO:0000259" key="3">
    <source>
        <dbReference type="Pfam" id="PF20266"/>
    </source>
</evidence>